<evidence type="ECO:0000259" key="4">
    <source>
        <dbReference type="Pfam" id="PF11887"/>
    </source>
</evidence>
<feature type="transmembrane region" description="Helical" evidence="2">
    <location>
        <begin position="12"/>
        <end position="33"/>
    </location>
</feature>
<accession>A0ABN1GVK4</accession>
<evidence type="ECO:0000256" key="1">
    <source>
        <dbReference type="SAM" id="MobiDB-lite"/>
    </source>
</evidence>
<keyword evidence="2" id="KW-0472">Membrane</keyword>
<evidence type="ECO:0000313" key="5">
    <source>
        <dbReference type="EMBL" id="GAA0620977.1"/>
    </source>
</evidence>
<proteinExistence type="predicted"/>
<evidence type="ECO:0000313" key="6">
    <source>
        <dbReference type="Proteomes" id="UP001500957"/>
    </source>
</evidence>
<evidence type="ECO:0000256" key="2">
    <source>
        <dbReference type="SAM" id="Phobius"/>
    </source>
</evidence>
<dbReference type="InterPro" id="IPR052336">
    <property type="entry name" value="MlaD_Phospholipid_Transporter"/>
</dbReference>
<dbReference type="PANTHER" id="PTHR33371">
    <property type="entry name" value="INTERMEMBRANE PHOSPHOLIPID TRANSPORT SYSTEM BINDING PROTEIN MLAD-RELATED"/>
    <property type="match status" value="1"/>
</dbReference>
<comment type="caution">
    <text evidence="5">The sequence shown here is derived from an EMBL/GenBank/DDBJ whole genome shotgun (WGS) entry which is preliminary data.</text>
</comment>
<dbReference type="Pfam" id="PF02470">
    <property type="entry name" value="MlaD"/>
    <property type="match status" value="1"/>
</dbReference>
<evidence type="ECO:0000259" key="3">
    <source>
        <dbReference type="Pfam" id="PF02470"/>
    </source>
</evidence>
<reference evidence="5 6" key="1">
    <citation type="journal article" date="2019" name="Int. J. Syst. Evol. Microbiol.">
        <title>The Global Catalogue of Microorganisms (GCM) 10K type strain sequencing project: providing services to taxonomists for standard genome sequencing and annotation.</title>
        <authorList>
            <consortium name="The Broad Institute Genomics Platform"/>
            <consortium name="The Broad Institute Genome Sequencing Center for Infectious Disease"/>
            <person name="Wu L."/>
            <person name="Ma J."/>
        </authorList>
    </citation>
    <scope>NUCLEOTIDE SEQUENCE [LARGE SCALE GENOMIC DNA]</scope>
    <source>
        <strain evidence="5 6">JCM 10671</strain>
    </source>
</reference>
<feature type="region of interest" description="Disordered" evidence="1">
    <location>
        <begin position="322"/>
        <end position="369"/>
    </location>
</feature>
<dbReference type="PANTHER" id="PTHR33371:SF16">
    <property type="entry name" value="MCE-FAMILY PROTEIN MCE3F"/>
    <property type="match status" value="1"/>
</dbReference>
<dbReference type="InterPro" id="IPR003399">
    <property type="entry name" value="Mce/MlaD"/>
</dbReference>
<dbReference type="EMBL" id="BAAAHE010000019">
    <property type="protein sequence ID" value="GAA0620977.1"/>
    <property type="molecule type" value="Genomic_DNA"/>
</dbReference>
<keyword evidence="2" id="KW-1133">Transmembrane helix</keyword>
<feature type="domain" description="Mammalian cell entry C-terminal" evidence="4">
    <location>
        <begin position="123"/>
        <end position="295"/>
    </location>
</feature>
<dbReference type="RefSeq" id="WP_344605070.1">
    <property type="nucleotide sequence ID" value="NZ_BAAAHE010000019.1"/>
</dbReference>
<organism evidence="5 6">
    <name type="scientific">Sporichthya brevicatena</name>
    <dbReference type="NCBI Taxonomy" id="171442"/>
    <lineage>
        <taxon>Bacteria</taxon>
        <taxon>Bacillati</taxon>
        <taxon>Actinomycetota</taxon>
        <taxon>Actinomycetes</taxon>
        <taxon>Sporichthyales</taxon>
        <taxon>Sporichthyaceae</taxon>
        <taxon>Sporichthya</taxon>
    </lineage>
</organism>
<dbReference type="InterPro" id="IPR024516">
    <property type="entry name" value="Mce_C"/>
</dbReference>
<dbReference type="NCBIfam" id="TIGR00996">
    <property type="entry name" value="Mtu_fam_mce"/>
    <property type="match status" value="1"/>
</dbReference>
<dbReference type="Pfam" id="PF11887">
    <property type="entry name" value="Mce4_CUP1"/>
    <property type="match status" value="1"/>
</dbReference>
<dbReference type="Proteomes" id="UP001500957">
    <property type="component" value="Unassembled WGS sequence"/>
</dbReference>
<keyword evidence="6" id="KW-1185">Reference proteome</keyword>
<feature type="domain" description="Mce/MlaD" evidence="3">
    <location>
        <begin position="43"/>
        <end position="115"/>
    </location>
</feature>
<keyword evidence="2" id="KW-0812">Transmembrane</keyword>
<gene>
    <name evidence="5" type="ORF">GCM10009547_24500</name>
</gene>
<dbReference type="InterPro" id="IPR005693">
    <property type="entry name" value="Mce"/>
</dbReference>
<sequence length="418" mass="44200">MSAALRRHGTLLANLAVLVVLVVGVYHVGINVLRLQIGRDPFTVRVELAQAGGLYERSEVNYRGKLVGRVTAVRLRDGGAVADLRLDEGTKIPADTDVVVASLSAAGEQFVDFRPRRSDGPILRDGDVIPVERTAVPISTAAVVRDVTKLLDQVNSDDLATVVEELAIALDGNGGALGRLVTSSSELIEALRGSLPQTVRLLANARRNLDTANALSGDFETFTTQLRRLTRELRGTDPNVRRLLDTGPEAVADLDEFVTALTSPVGALLGNLVVPGDLITARLPALEALVIAFPDATGALRTTVRNGKLAIDLHLTNNPTCSYAGPRRTPVDPTRTEPDRKRTCTSRLPGVQVRGSQNAPKPAPSGPGAPGYPAVVLGYQPANGLVTLPDGTRYSLGPVRAEGSMTAAIAILVALLRT</sequence>
<name>A0ABN1GVK4_9ACTN</name>
<protein>
    <submittedName>
        <fullName evidence="5">MCE family protein</fullName>
    </submittedName>
</protein>